<dbReference type="RefSeq" id="WP_055289293.1">
    <property type="nucleotide sequence ID" value="NZ_CP173382.1"/>
</dbReference>
<keyword evidence="11 14" id="KW-1133">Transmembrane helix</keyword>
<proteinExistence type="predicted"/>
<evidence type="ECO:0000256" key="3">
    <source>
        <dbReference type="ARBA" id="ARBA00012438"/>
    </source>
</evidence>
<dbReference type="GO" id="GO:0000155">
    <property type="term" value="F:phosphorelay sensor kinase activity"/>
    <property type="evidence" value="ECO:0007669"/>
    <property type="project" value="InterPro"/>
</dbReference>
<dbReference type="SUPFAM" id="SSF55874">
    <property type="entry name" value="ATPase domain of HSP90 chaperone/DNA topoisomerase II/histidine kinase"/>
    <property type="match status" value="1"/>
</dbReference>
<reference evidence="16 17" key="1">
    <citation type="submission" date="2015-09" db="EMBL/GenBank/DDBJ databases">
        <authorList>
            <consortium name="Pathogen Informatics"/>
        </authorList>
    </citation>
    <scope>NUCLEOTIDE SEQUENCE [LARGE SCALE GENOMIC DNA]</scope>
    <source>
        <strain evidence="16 17">2789STDY5608891</strain>
    </source>
</reference>
<name>A0A173RU19_EUBRA</name>
<keyword evidence="6 16" id="KW-0808">Transferase</keyword>
<dbReference type="PANTHER" id="PTHR45528">
    <property type="entry name" value="SENSOR HISTIDINE KINASE CPXA"/>
    <property type="match status" value="1"/>
</dbReference>
<dbReference type="EMBL" id="CYYA01000003">
    <property type="protein sequence ID" value="CUM81145.1"/>
    <property type="molecule type" value="Genomic_DNA"/>
</dbReference>
<dbReference type="PANTHER" id="PTHR45528:SF1">
    <property type="entry name" value="SENSOR HISTIDINE KINASE CPXA"/>
    <property type="match status" value="1"/>
</dbReference>
<keyword evidence="10" id="KW-0067">ATP-binding</keyword>
<evidence type="ECO:0000256" key="5">
    <source>
        <dbReference type="ARBA" id="ARBA00022553"/>
    </source>
</evidence>
<evidence type="ECO:0000256" key="14">
    <source>
        <dbReference type="SAM" id="Phobius"/>
    </source>
</evidence>
<organism evidence="16 17">
    <name type="scientific">Eubacterium ramulus</name>
    <dbReference type="NCBI Taxonomy" id="39490"/>
    <lineage>
        <taxon>Bacteria</taxon>
        <taxon>Bacillati</taxon>
        <taxon>Bacillota</taxon>
        <taxon>Clostridia</taxon>
        <taxon>Eubacteriales</taxon>
        <taxon>Eubacteriaceae</taxon>
        <taxon>Eubacterium</taxon>
    </lineage>
</organism>
<keyword evidence="12" id="KW-0902">Two-component regulatory system</keyword>
<accession>A0A173RU19</accession>
<evidence type="ECO:0000256" key="4">
    <source>
        <dbReference type="ARBA" id="ARBA00022475"/>
    </source>
</evidence>
<comment type="catalytic activity">
    <reaction evidence="1">
        <text>ATP + protein L-histidine = ADP + protein N-phospho-L-histidine.</text>
        <dbReference type="EC" id="2.7.13.3"/>
    </reaction>
</comment>
<evidence type="ECO:0000259" key="15">
    <source>
        <dbReference type="PROSITE" id="PS50109"/>
    </source>
</evidence>
<feature type="transmembrane region" description="Helical" evidence="14">
    <location>
        <begin position="265"/>
        <end position="284"/>
    </location>
</feature>
<keyword evidence="13 14" id="KW-0472">Membrane</keyword>
<evidence type="ECO:0000256" key="1">
    <source>
        <dbReference type="ARBA" id="ARBA00000085"/>
    </source>
</evidence>
<dbReference type="SMART" id="SM00388">
    <property type="entry name" value="HisKA"/>
    <property type="match status" value="1"/>
</dbReference>
<feature type="transmembrane region" description="Helical" evidence="14">
    <location>
        <begin position="296"/>
        <end position="316"/>
    </location>
</feature>
<evidence type="ECO:0000256" key="8">
    <source>
        <dbReference type="ARBA" id="ARBA00022741"/>
    </source>
</evidence>
<dbReference type="Pfam" id="PF00512">
    <property type="entry name" value="HisKA"/>
    <property type="match status" value="1"/>
</dbReference>
<feature type="transmembrane region" description="Helical" evidence="14">
    <location>
        <begin position="375"/>
        <end position="392"/>
    </location>
</feature>
<dbReference type="CDD" id="cd00082">
    <property type="entry name" value="HisKA"/>
    <property type="match status" value="1"/>
</dbReference>
<dbReference type="InterPro" id="IPR050398">
    <property type="entry name" value="HssS/ArlS-like"/>
</dbReference>
<dbReference type="Pfam" id="PF02518">
    <property type="entry name" value="HATPase_c"/>
    <property type="match status" value="1"/>
</dbReference>
<dbReference type="Gene3D" id="1.10.287.130">
    <property type="match status" value="1"/>
</dbReference>
<dbReference type="SUPFAM" id="SSF47384">
    <property type="entry name" value="Homodimeric domain of signal transducing histidine kinase"/>
    <property type="match status" value="1"/>
</dbReference>
<protein>
    <recommendedName>
        <fullName evidence="3">histidine kinase</fullName>
        <ecNumber evidence="3">2.7.13.3</ecNumber>
    </recommendedName>
</protein>
<keyword evidence="9" id="KW-0418">Kinase</keyword>
<dbReference type="Gene3D" id="3.30.565.10">
    <property type="entry name" value="Histidine kinase-like ATPase, C-terminal domain"/>
    <property type="match status" value="1"/>
</dbReference>
<dbReference type="GO" id="GO:0005886">
    <property type="term" value="C:plasma membrane"/>
    <property type="evidence" value="ECO:0007669"/>
    <property type="project" value="UniProtKB-SubCell"/>
</dbReference>
<dbReference type="GeneID" id="97392082"/>
<dbReference type="InterPro" id="IPR036097">
    <property type="entry name" value="HisK_dim/P_sf"/>
</dbReference>
<keyword evidence="8" id="KW-0547">Nucleotide-binding</keyword>
<feature type="domain" description="Histidine kinase" evidence="15">
    <location>
        <begin position="461"/>
        <end position="675"/>
    </location>
</feature>
<feature type="transmembrane region" description="Helical" evidence="14">
    <location>
        <begin position="12"/>
        <end position="34"/>
    </location>
</feature>
<keyword evidence="4" id="KW-1003">Cell membrane</keyword>
<evidence type="ECO:0000256" key="6">
    <source>
        <dbReference type="ARBA" id="ARBA00022679"/>
    </source>
</evidence>
<dbReference type="GO" id="GO:0005524">
    <property type="term" value="F:ATP binding"/>
    <property type="evidence" value="ECO:0007669"/>
    <property type="project" value="UniProtKB-KW"/>
</dbReference>
<comment type="subcellular location">
    <subcellularLocation>
        <location evidence="2">Cell membrane</location>
        <topology evidence="2">Multi-pass membrane protein</topology>
    </subcellularLocation>
</comment>
<dbReference type="InterPro" id="IPR003594">
    <property type="entry name" value="HATPase_dom"/>
</dbReference>
<evidence type="ECO:0000256" key="9">
    <source>
        <dbReference type="ARBA" id="ARBA00022777"/>
    </source>
</evidence>
<dbReference type="SMART" id="SM00387">
    <property type="entry name" value="HATPase_c"/>
    <property type="match status" value="1"/>
</dbReference>
<evidence type="ECO:0000256" key="7">
    <source>
        <dbReference type="ARBA" id="ARBA00022692"/>
    </source>
</evidence>
<dbReference type="AlphaFoldDB" id="A0A173RU19"/>
<feature type="transmembrane region" description="Helical" evidence="14">
    <location>
        <begin position="351"/>
        <end position="369"/>
    </location>
</feature>
<dbReference type="OrthoDB" id="9792991at2"/>
<keyword evidence="7 14" id="KW-0812">Transmembrane</keyword>
<gene>
    <name evidence="16" type="primary">phoR_1</name>
    <name evidence="16" type="ORF">ERS852448_00587</name>
</gene>
<sequence length="675" mass="77353">MEQNRKRYSSLAKAIVIGLQMIAAVVASVSIVLFSTCVNQNMLNMGDLQNSSFVESGYFERTFSKQMMQLLDYLNLREAFETDGVFDENRPETVNASPEKIADYKVYNNKYDQNNTNVYYWLGDLRDNTYVTNMKETKTQEDAYDQAVKYGRYLSYNNKTFRFETNIGGMENNYYQNMAQYNELQKGDFSLIVAVDVKFPQEDDLAVAKREFDKLYPWAQRSLVLAAVGIVVWLIGLCYMTVAAAKRSEDKEVHLTNFDKIRTELPIALLFVFSICLTALGMRVHSQSYGVMSRMVIVGTFAVLADCCFMGMYLSLVRRVKADTFFENSYLHWLLVNLKDTMHNRYLGNRMTLVIWGIVLSNVAIAYLAFHCGYIWAYILLAIFLVFTLIYFSQRVIQRRKILEGIEQITQGKFDYKLNLSEYQGDEYQLAEGINHIGEGLANAIGESVRDERMKANMITNISHDIKTPLTSIINYIGLLRREKIDNPSAESYIEVLESKAMRLKQLMEDLLDVSRISSGNITLQMDDIDLVELVRQTGGEFNEKLEQKGLNVISKFPKEAVMIYADGRQLWRVIGNLYNNTAKYAMPDTRVYAEVAKDGYEATFTMKNISEKLLNVDADTLAERFVRGDESRSTEGSGLGLSISKMLTELMGGKFEIDLEDDLFRVKLTFRCKE</sequence>
<evidence type="ECO:0000313" key="16">
    <source>
        <dbReference type="EMBL" id="CUM81145.1"/>
    </source>
</evidence>
<dbReference type="Proteomes" id="UP000095492">
    <property type="component" value="Unassembled WGS sequence"/>
</dbReference>
<dbReference type="STRING" id="39490.ERS852448_00587"/>
<evidence type="ECO:0000256" key="10">
    <source>
        <dbReference type="ARBA" id="ARBA00022840"/>
    </source>
</evidence>
<dbReference type="InterPro" id="IPR005467">
    <property type="entry name" value="His_kinase_dom"/>
</dbReference>
<dbReference type="InterPro" id="IPR036890">
    <property type="entry name" value="HATPase_C_sf"/>
</dbReference>
<dbReference type="FunFam" id="1.10.287.130:FF:000001">
    <property type="entry name" value="Two-component sensor histidine kinase"/>
    <property type="match status" value="1"/>
</dbReference>
<evidence type="ECO:0000313" key="17">
    <source>
        <dbReference type="Proteomes" id="UP000095492"/>
    </source>
</evidence>
<keyword evidence="5" id="KW-0597">Phosphoprotein</keyword>
<dbReference type="EC" id="2.7.13.3" evidence="3"/>
<feature type="transmembrane region" description="Helical" evidence="14">
    <location>
        <begin position="223"/>
        <end position="245"/>
    </location>
</feature>
<evidence type="ECO:0000256" key="11">
    <source>
        <dbReference type="ARBA" id="ARBA00022989"/>
    </source>
</evidence>
<dbReference type="InterPro" id="IPR003661">
    <property type="entry name" value="HisK_dim/P_dom"/>
</dbReference>
<evidence type="ECO:0000256" key="12">
    <source>
        <dbReference type="ARBA" id="ARBA00023012"/>
    </source>
</evidence>
<evidence type="ECO:0000256" key="13">
    <source>
        <dbReference type="ARBA" id="ARBA00023136"/>
    </source>
</evidence>
<dbReference type="PROSITE" id="PS50109">
    <property type="entry name" value="HIS_KIN"/>
    <property type="match status" value="1"/>
</dbReference>
<evidence type="ECO:0000256" key="2">
    <source>
        <dbReference type="ARBA" id="ARBA00004651"/>
    </source>
</evidence>